<comment type="caution">
    <text evidence="1">The sequence shown here is derived from an EMBL/GenBank/DDBJ whole genome shotgun (WGS) entry which is preliminary data.</text>
</comment>
<dbReference type="OrthoDB" id="5545891at2759"/>
<sequence>MHFRQFNKASTVFLKLKKCKIASHSCPKTDSMNYNSPPLNESELNVAMKADSDNSGLDTSEDPKIMFASTMRALLSDYAATVTQARLYNLHKGLDLHGKPTQLLGSETKRMMKQETLDALISNKPP</sequence>
<name>A0A1R1XG44_9FUNG</name>
<dbReference type="Proteomes" id="UP000187429">
    <property type="component" value="Unassembled WGS sequence"/>
</dbReference>
<dbReference type="EMBL" id="LSSM01005023">
    <property type="protein sequence ID" value="OMJ13588.1"/>
    <property type="molecule type" value="Genomic_DNA"/>
</dbReference>
<protein>
    <submittedName>
        <fullName evidence="1">Uncharacterized protein</fullName>
    </submittedName>
</protein>
<evidence type="ECO:0000313" key="1">
    <source>
        <dbReference type="EMBL" id="OMJ13588.1"/>
    </source>
</evidence>
<evidence type="ECO:0000313" key="2">
    <source>
        <dbReference type="Proteomes" id="UP000187429"/>
    </source>
</evidence>
<organism evidence="1 2">
    <name type="scientific">Smittium culicis</name>
    <dbReference type="NCBI Taxonomy" id="133412"/>
    <lineage>
        <taxon>Eukaryota</taxon>
        <taxon>Fungi</taxon>
        <taxon>Fungi incertae sedis</taxon>
        <taxon>Zoopagomycota</taxon>
        <taxon>Kickxellomycotina</taxon>
        <taxon>Harpellomycetes</taxon>
        <taxon>Harpellales</taxon>
        <taxon>Legeriomycetaceae</taxon>
        <taxon>Smittium</taxon>
    </lineage>
</organism>
<keyword evidence="2" id="KW-1185">Reference proteome</keyword>
<proteinExistence type="predicted"/>
<gene>
    <name evidence="1" type="ORF">AYI69_g8946</name>
</gene>
<reference evidence="2" key="1">
    <citation type="submission" date="2017-01" db="EMBL/GenBank/DDBJ databases">
        <authorList>
            <person name="Wang Y."/>
            <person name="White M."/>
            <person name="Kvist S."/>
            <person name="Moncalvo J.-M."/>
        </authorList>
    </citation>
    <scope>NUCLEOTIDE SEQUENCE [LARGE SCALE GENOMIC DNA]</scope>
    <source>
        <strain evidence="2">ID-206-W2</strain>
    </source>
</reference>
<accession>A0A1R1XG44</accession>
<dbReference type="AlphaFoldDB" id="A0A1R1XG44"/>